<evidence type="ECO:0000313" key="3">
    <source>
        <dbReference type="Proteomes" id="UP001317191"/>
    </source>
</evidence>
<organism evidence="2 3">
    <name type="scientific">Flavobacterium luminosum</name>
    <dbReference type="NCBI Taxonomy" id="2949086"/>
    <lineage>
        <taxon>Bacteria</taxon>
        <taxon>Pseudomonadati</taxon>
        <taxon>Bacteroidota</taxon>
        <taxon>Flavobacteriia</taxon>
        <taxon>Flavobacteriales</taxon>
        <taxon>Flavobacteriaceae</taxon>
        <taxon>Flavobacterium</taxon>
    </lineage>
</organism>
<reference evidence="2 3" key="1">
    <citation type="submission" date="2022-05" db="EMBL/GenBank/DDBJ databases">
        <title>Flavobacterium sp., isolated from activated sludge.</title>
        <authorList>
            <person name="Ran Q."/>
        </authorList>
    </citation>
    <scope>NUCLEOTIDE SEQUENCE [LARGE SCALE GENOMIC DNA]</scope>
    <source>
        <strain evidence="2 3">HXWNR70</strain>
    </source>
</reference>
<sequence>MNVYIEAIKKILFEISPKIITALLILFVGLWVTSLITRTFKKIMRSRNIEPTLSNF</sequence>
<dbReference type="Proteomes" id="UP001317191">
    <property type="component" value="Unassembled WGS sequence"/>
</dbReference>
<feature type="transmembrane region" description="Helical" evidence="1">
    <location>
        <begin position="19"/>
        <end position="37"/>
    </location>
</feature>
<evidence type="ECO:0008006" key="4">
    <source>
        <dbReference type="Google" id="ProtNLM"/>
    </source>
</evidence>
<dbReference type="EMBL" id="JAMLJM010000001">
    <property type="protein sequence ID" value="MCL9808091.1"/>
    <property type="molecule type" value="Genomic_DNA"/>
</dbReference>
<dbReference type="InterPro" id="IPR008910">
    <property type="entry name" value="MSC_TM_helix"/>
</dbReference>
<comment type="caution">
    <text evidence="2">The sequence shown here is derived from an EMBL/GenBank/DDBJ whole genome shotgun (WGS) entry which is preliminary data.</text>
</comment>
<protein>
    <recommendedName>
        <fullName evidence="4">Mechanosensitive ion channel family protein</fullName>
    </recommendedName>
</protein>
<keyword evidence="1" id="KW-0472">Membrane</keyword>
<evidence type="ECO:0000313" key="2">
    <source>
        <dbReference type="EMBL" id="MCL9808091.1"/>
    </source>
</evidence>
<proteinExistence type="predicted"/>
<name>A0ABT0TKT4_9FLAO</name>
<keyword evidence="1" id="KW-0812">Transmembrane</keyword>
<gene>
    <name evidence="2" type="ORF">NAT50_01835</name>
</gene>
<dbReference type="Pfam" id="PF05552">
    <property type="entry name" value="MS_channel_1st_1"/>
    <property type="match status" value="1"/>
</dbReference>
<keyword evidence="3" id="KW-1185">Reference proteome</keyword>
<evidence type="ECO:0000256" key="1">
    <source>
        <dbReference type="SAM" id="Phobius"/>
    </source>
</evidence>
<dbReference type="RefSeq" id="WP_250590901.1">
    <property type="nucleotide sequence ID" value="NZ_JAMLJM010000001.1"/>
</dbReference>
<accession>A0ABT0TKT4</accession>
<keyword evidence="1" id="KW-1133">Transmembrane helix</keyword>
<dbReference type="Gene3D" id="1.10.287.1260">
    <property type="match status" value="1"/>
</dbReference>